<organism evidence="1 2">
    <name type="scientific">Elsinoe batatas</name>
    <dbReference type="NCBI Taxonomy" id="2601811"/>
    <lineage>
        <taxon>Eukaryota</taxon>
        <taxon>Fungi</taxon>
        <taxon>Dikarya</taxon>
        <taxon>Ascomycota</taxon>
        <taxon>Pezizomycotina</taxon>
        <taxon>Dothideomycetes</taxon>
        <taxon>Dothideomycetidae</taxon>
        <taxon>Myriangiales</taxon>
        <taxon>Elsinoaceae</taxon>
        <taxon>Elsinoe</taxon>
    </lineage>
</organism>
<reference evidence="1" key="1">
    <citation type="submission" date="2021-07" db="EMBL/GenBank/DDBJ databases">
        <title>Elsinoe batatas strain:CRI-CJ2 Genome sequencing and assembly.</title>
        <authorList>
            <person name="Huang L."/>
        </authorList>
    </citation>
    <scope>NUCLEOTIDE SEQUENCE</scope>
    <source>
        <strain evidence="1">CRI-CJ2</strain>
    </source>
</reference>
<dbReference type="EMBL" id="JAESVG020000010">
    <property type="protein sequence ID" value="KAG8623291.1"/>
    <property type="molecule type" value="Genomic_DNA"/>
</dbReference>
<evidence type="ECO:0000313" key="1">
    <source>
        <dbReference type="EMBL" id="KAG8623291.1"/>
    </source>
</evidence>
<sequence>MTGSAPRNRPFANRREIVKSPCDQMELQYYDDTLAPDELTTMEFIVFGTGLGSVPGTQGLALAICSPQTDGNGCGLKEIVRSTPVAQLRERLWRLDEFRGDREARDIYCAELRTLQTRGIVRTGFESGVARYSLALQRRQIAQYWRKYAKDPRCYVPDARPLAIAQGPAAVEEQRRRRFQHAMTGLREELLRATRQGDVLAEIAASRQMKREQLDWGFDLGGNPLDQATRNTLTRALGLSA</sequence>
<accession>A0A8K0KSV6</accession>
<dbReference type="Proteomes" id="UP000809789">
    <property type="component" value="Unassembled WGS sequence"/>
</dbReference>
<dbReference type="AlphaFoldDB" id="A0A8K0KSV6"/>
<evidence type="ECO:0000313" key="2">
    <source>
        <dbReference type="Proteomes" id="UP000809789"/>
    </source>
</evidence>
<name>A0A8K0KSV6_9PEZI</name>
<gene>
    <name evidence="1" type="ORF">KVT40_008267</name>
</gene>
<dbReference type="OrthoDB" id="3871068at2759"/>
<comment type="caution">
    <text evidence="1">The sequence shown here is derived from an EMBL/GenBank/DDBJ whole genome shotgun (WGS) entry which is preliminary data.</text>
</comment>
<protein>
    <submittedName>
        <fullName evidence="1">Uncharacterized protein</fullName>
    </submittedName>
</protein>
<keyword evidence="2" id="KW-1185">Reference proteome</keyword>
<proteinExistence type="predicted"/>